<dbReference type="EMBL" id="WKJK01000002">
    <property type="protein sequence ID" value="MRW89107.1"/>
    <property type="molecule type" value="Genomic_DNA"/>
</dbReference>
<feature type="chain" id="PRO_5026182957" evidence="1">
    <location>
        <begin position="33"/>
        <end position="364"/>
    </location>
</feature>
<dbReference type="RefSeq" id="WP_154373306.1">
    <property type="nucleotide sequence ID" value="NZ_WKJK01000002.1"/>
</dbReference>
<name>A0A6I2KVG6_9BURK</name>
<dbReference type="Proteomes" id="UP000433309">
    <property type="component" value="Unassembled WGS sequence"/>
</dbReference>
<organism evidence="2 3">
    <name type="scientific">Duganella guangzhouensis</name>
    <dbReference type="NCBI Taxonomy" id="2666084"/>
    <lineage>
        <taxon>Bacteria</taxon>
        <taxon>Pseudomonadati</taxon>
        <taxon>Pseudomonadota</taxon>
        <taxon>Betaproteobacteria</taxon>
        <taxon>Burkholderiales</taxon>
        <taxon>Oxalobacteraceae</taxon>
        <taxon>Telluria group</taxon>
        <taxon>Duganella</taxon>
    </lineage>
</organism>
<dbReference type="InterPro" id="IPR011044">
    <property type="entry name" value="Quino_amine_DH_bsu"/>
</dbReference>
<accession>A0A6I2KVG6</accession>
<evidence type="ECO:0000256" key="1">
    <source>
        <dbReference type="SAM" id="SignalP"/>
    </source>
</evidence>
<evidence type="ECO:0000313" key="3">
    <source>
        <dbReference type="Proteomes" id="UP000433309"/>
    </source>
</evidence>
<comment type="caution">
    <text evidence="2">The sequence shown here is derived from an EMBL/GenBank/DDBJ whole genome shotgun (WGS) entry which is preliminary data.</text>
</comment>
<dbReference type="SUPFAM" id="SSF50969">
    <property type="entry name" value="YVTN repeat-like/Quinoprotein amine dehydrogenase"/>
    <property type="match status" value="1"/>
</dbReference>
<keyword evidence="1" id="KW-0732">Signal</keyword>
<keyword evidence="3" id="KW-1185">Reference proteome</keyword>
<protein>
    <submittedName>
        <fullName evidence="2">Uncharacterized protein</fullName>
    </submittedName>
</protein>
<gene>
    <name evidence="2" type="ORF">GJ699_03830</name>
</gene>
<evidence type="ECO:0000313" key="2">
    <source>
        <dbReference type="EMBL" id="MRW89107.1"/>
    </source>
</evidence>
<sequence length="364" mass="38722">MQTIPSPKFPMNSCLKLLGAMTGFVLSASVSAGSAESAIAGLTEIYTFPLCAGDSVFASRAVIADDGHALALQCPNGHVSVWEEGKQEVKDVGQTALFRTAVSLGFIPANLHCGAPAPDMPPDEDCDVIDHTADWSAYVVKYLGGTYSVVSLAEKSPHPLEAVYSGAVLLPRSGPASKVVMGTRGDDKKLEIRHLKAWSATPFISLPIRRALLQGTETSVNHISYSNAFDLVIVGCGGNFIYFEDDVTAVRAYSPDGTERWTIRQHLKKPATSEGLHAGFTSLNIRVQPFLQGRYATVASDGERSTFDIIDLQTGKILGSSAGYPIAVAATAARILVRDNSGQLKLIDAGPFIKAATKSKKPNL</sequence>
<feature type="signal peptide" evidence="1">
    <location>
        <begin position="1"/>
        <end position="32"/>
    </location>
</feature>
<reference evidence="2 3" key="1">
    <citation type="submission" date="2019-11" db="EMBL/GenBank/DDBJ databases">
        <title>Novel species isolated from a subtropical stream in China.</title>
        <authorList>
            <person name="Lu H."/>
        </authorList>
    </citation>
    <scope>NUCLEOTIDE SEQUENCE [LARGE SCALE GENOMIC DNA]</scope>
    <source>
        <strain evidence="2 3">FT80W</strain>
    </source>
</reference>
<dbReference type="AlphaFoldDB" id="A0A6I2KVG6"/>
<proteinExistence type="predicted"/>